<keyword evidence="4" id="KW-0560">Oxidoreductase</keyword>
<dbReference type="EC" id="1.13.12.4" evidence="4"/>
<dbReference type="Proteomes" id="UP000002007">
    <property type="component" value="Chromosome"/>
</dbReference>
<feature type="region of interest" description="Disordered" evidence="2">
    <location>
        <begin position="135"/>
        <end position="156"/>
    </location>
</feature>
<dbReference type="Gene3D" id="3.20.20.70">
    <property type="entry name" value="Aldolase class I"/>
    <property type="match status" value="1"/>
</dbReference>
<comment type="cofactor">
    <cofactor evidence="1">
        <name>FMN</name>
        <dbReference type="ChEBI" id="CHEBI:58210"/>
    </cofactor>
</comment>
<organism evidence="4 5">
    <name type="scientific">Renibacterium salmoninarum (strain ATCC 33209 / DSM 20767 / JCM 11484 / NBRC 15589 / NCIMB 2235)</name>
    <dbReference type="NCBI Taxonomy" id="288705"/>
    <lineage>
        <taxon>Bacteria</taxon>
        <taxon>Bacillati</taxon>
        <taxon>Actinomycetota</taxon>
        <taxon>Actinomycetes</taxon>
        <taxon>Micrococcales</taxon>
        <taxon>Micrococcaceae</taxon>
        <taxon>Renibacterium</taxon>
    </lineage>
</organism>
<dbReference type="SUPFAM" id="SSF51395">
    <property type="entry name" value="FMN-linked oxidoreductases"/>
    <property type="match status" value="1"/>
</dbReference>
<dbReference type="HOGENOM" id="CLU_1685158_0_0_11"/>
<accession>A9WTN7</accession>
<gene>
    <name evidence="4" type="ordered locus">RSal33209_2834</name>
</gene>
<dbReference type="PROSITE" id="PS51349">
    <property type="entry name" value="FMN_HYDROXY_ACID_DH_2"/>
    <property type="match status" value="1"/>
</dbReference>
<evidence type="ECO:0000259" key="3">
    <source>
        <dbReference type="PROSITE" id="PS51349"/>
    </source>
</evidence>
<dbReference type="InterPro" id="IPR013785">
    <property type="entry name" value="Aldolase_TIM"/>
</dbReference>
<protein>
    <submittedName>
        <fullName evidence="4">Lactate 2-monooxygenase</fullName>
        <ecNumber evidence="4">1.13.12.4</ecNumber>
    </submittedName>
</protein>
<dbReference type="eggNOG" id="COG1304">
    <property type="taxonomic scope" value="Bacteria"/>
</dbReference>
<dbReference type="STRING" id="288705.RSal33209_2834"/>
<keyword evidence="5" id="KW-1185">Reference proteome</keyword>
<evidence type="ECO:0000256" key="1">
    <source>
        <dbReference type="ARBA" id="ARBA00001917"/>
    </source>
</evidence>
<dbReference type="InterPro" id="IPR000262">
    <property type="entry name" value="FMN-dep_DH"/>
</dbReference>
<keyword evidence="4" id="KW-0503">Monooxygenase</keyword>
<dbReference type="GO" id="GO:0050040">
    <property type="term" value="F:lactate 2-monooxygenase activity"/>
    <property type="evidence" value="ECO:0007669"/>
    <property type="project" value="UniProtKB-EC"/>
</dbReference>
<sequence>MANFADYQLGIYLAGTQGRKPALPISSVELEAAAHSELGAEILGYVAGGAGDEQTQRANTEAFANWGLMPRMLRGAEKRDLSIELFGHRYPSPNFPLPSWRTRRLPCRRRSRDREGSGNHQGADVCLDSFSCTAGTGAASSRRHPLLFPAVPAERS</sequence>
<feature type="domain" description="FMN hydroxy acid dehydrogenase" evidence="3">
    <location>
        <begin position="19"/>
        <end position="156"/>
    </location>
</feature>
<reference evidence="5" key="1">
    <citation type="journal article" date="2008" name="J. Bacteriol.">
        <title>Genome sequence of the fish pathogen Renibacterium salmoninarum suggests reductive evolution away from an environmental Arthrobacter ancestor.</title>
        <authorList>
            <person name="Wiens G.D."/>
            <person name="Rockey D.D."/>
            <person name="Wu Z."/>
            <person name="Chang J."/>
            <person name="Levy R."/>
            <person name="Crane S."/>
            <person name="Chen D.S."/>
            <person name="Capri G.R."/>
            <person name="Burnett J.R."/>
            <person name="Sudheesh P.S."/>
            <person name="Schipma M.J."/>
            <person name="Burd H."/>
            <person name="Bhattacharyya A."/>
            <person name="Rhodes L.D."/>
            <person name="Kaul R."/>
            <person name="Strom M.S."/>
        </authorList>
    </citation>
    <scope>NUCLEOTIDE SEQUENCE [LARGE SCALE GENOMIC DNA]</scope>
    <source>
        <strain evidence="5">ATCC 33209 / DSM 20767 / JCM 11484 / NBRC 15589 / NCIMB 2235</strain>
    </source>
</reference>
<dbReference type="InterPro" id="IPR037396">
    <property type="entry name" value="FMN_HAD"/>
</dbReference>
<dbReference type="KEGG" id="rsa:RSal33209_2834"/>
<evidence type="ECO:0000313" key="4">
    <source>
        <dbReference type="EMBL" id="ABY24558.1"/>
    </source>
</evidence>
<dbReference type="Pfam" id="PF01070">
    <property type="entry name" value="FMN_dh"/>
    <property type="match status" value="1"/>
</dbReference>
<name>A9WTN7_RENSM</name>
<dbReference type="EMBL" id="CP000910">
    <property type="protein sequence ID" value="ABY24558.1"/>
    <property type="molecule type" value="Genomic_DNA"/>
</dbReference>
<evidence type="ECO:0000256" key="2">
    <source>
        <dbReference type="SAM" id="MobiDB-lite"/>
    </source>
</evidence>
<dbReference type="AlphaFoldDB" id="A9WTN7"/>
<proteinExistence type="predicted"/>
<evidence type="ECO:0000313" key="5">
    <source>
        <dbReference type="Proteomes" id="UP000002007"/>
    </source>
</evidence>